<dbReference type="SUPFAM" id="SSF55073">
    <property type="entry name" value="Nucleotide cyclase"/>
    <property type="match status" value="1"/>
</dbReference>
<dbReference type="PANTHER" id="PTHR45138:SF9">
    <property type="entry name" value="DIGUANYLATE CYCLASE DGCM-RELATED"/>
    <property type="match status" value="1"/>
</dbReference>
<name>A0ABS7PSG0_9SPHN</name>
<evidence type="ECO:0000313" key="5">
    <source>
        <dbReference type="EMBL" id="MBY8822929.1"/>
    </source>
</evidence>
<protein>
    <recommendedName>
        <fullName evidence="1">diguanylate cyclase</fullName>
        <ecNumber evidence="1">2.7.7.65</ecNumber>
    </recommendedName>
</protein>
<dbReference type="InterPro" id="IPR050469">
    <property type="entry name" value="Diguanylate_Cyclase"/>
</dbReference>
<feature type="transmembrane region" description="Helical" evidence="3">
    <location>
        <begin position="120"/>
        <end position="140"/>
    </location>
</feature>
<evidence type="ECO:0000256" key="2">
    <source>
        <dbReference type="ARBA" id="ARBA00034247"/>
    </source>
</evidence>
<evidence type="ECO:0000259" key="4">
    <source>
        <dbReference type="PROSITE" id="PS50887"/>
    </source>
</evidence>
<organism evidence="5 6">
    <name type="scientific">Sphingomonas colocasiae</name>
    <dbReference type="NCBI Taxonomy" id="1848973"/>
    <lineage>
        <taxon>Bacteria</taxon>
        <taxon>Pseudomonadati</taxon>
        <taxon>Pseudomonadota</taxon>
        <taxon>Alphaproteobacteria</taxon>
        <taxon>Sphingomonadales</taxon>
        <taxon>Sphingomonadaceae</taxon>
        <taxon>Sphingomonas</taxon>
    </lineage>
</organism>
<dbReference type="InterPro" id="IPR043128">
    <property type="entry name" value="Rev_trsase/Diguanyl_cyclase"/>
</dbReference>
<comment type="catalytic activity">
    <reaction evidence="2">
        <text>2 GTP = 3',3'-c-di-GMP + 2 diphosphate</text>
        <dbReference type="Rhea" id="RHEA:24898"/>
        <dbReference type="ChEBI" id="CHEBI:33019"/>
        <dbReference type="ChEBI" id="CHEBI:37565"/>
        <dbReference type="ChEBI" id="CHEBI:58805"/>
        <dbReference type="EC" id="2.7.7.65"/>
    </reaction>
</comment>
<dbReference type="NCBIfam" id="TIGR00254">
    <property type="entry name" value="GGDEF"/>
    <property type="match status" value="1"/>
</dbReference>
<sequence>MTPAIVILSVLFFTSAILCIMMTLAWLHFGRARHISIWAVAYGLGALQWVVNALGVLLEPGNPLPVIAASLVVLGSSALVPVGALQRAGRPVHLPAFIAIGLIFAIWIVLVYTILPNRALQGAVSNLFAVIMMPIAAIAIWPRHRRPNAPELAFIVMLVIFTLYQLALSGSALFIGPDGDRDAIERYRMILGIGLPPVYIGTGIAAVFLIAGDLSESLQQLVTRDGLTGALNRRGLEQAATIAMANARRRGRPFTVVICDIDHFKRINDRFGHAAGDRALISFADNVQAVVREVDMFGRLGGDEFCLLLSDLAPADAGDVVERIRAEVAGISVEDKPDLAFTASFGVAGFDDGDLWFGQILQRADQALYQAKEAGRNRIAFAARPEPTD</sequence>
<dbReference type="EMBL" id="JAINVV010000004">
    <property type="protein sequence ID" value="MBY8822929.1"/>
    <property type="molecule type" value="Genomic_DNA"/>
</dbReference>
<dbReference type="Proteomes" id="UP000706039">
    <property type="component" value="Unassembled WGS sequence"/>
</dbReference>
<keyword evidence="3" id="KW-0812">Transmembrane</keyword>
<feature type="transmembrane region" description="Helical" evidence="3">
    <location>
        <begin position="92"/>
        <end position="114"/>
    </location>
</feature>
<proteinExistence type="predicted"/>
<dbReference type="Pfam" id="PF00990">
    <property type="entry name" value="GGDEF"/>
    <property type="match status" value="1"/>
</dbReference>
<comment type="caution">
    <text evidence="5">The sequence shown here is derived from an EMBL/GenBank/DDBJ whole genome shotgun (WGS) entry which is preliminary data.</text>
</comment>
<feature type="transmembrane region" description="Helical" evidence="3">
    <location>
        <begin position="152"/>
        <end position="175"/>
    </location>
</feature>
<evidence type="ECO:0000256" key="3">
    <source>
        <dbReference type="SAM" id="Phobius"/>
    </source>
</evidence>
<reference evidence="5 6" key="1">
    <citation type="submission" date="2021-08" db="EMBL/GenBank/DDBJ databases">
        <authorList>
            <person name="Tuo L."/>
        </authorList>
    </citation>
    <scope>NUCLEOTIDE SEQUENCE [LARGE SCALE GENOMIC DNA]</scope>
    <source>
        <strain evidence="5 6">JCM 31229</strain>
    </source>
</reference>
<feature type="transmembrane region" description="Helical" evidence="3">
    <location>
        <begin position="39"/>
        <end position="58"/>
    </location>
</feature>
<accession>A0ABS7PSG0</accession>
<keyword evidence="6" id="KW-1185">Reference proteome</keyword>
<dbReference type="PANTHER" id="PTHR45138">
    <property type="entry name" value="REGULATORY COMPONENTS OF SENSORY TRANSDUCTION SYSTEM"/>
    <property type="match status" value="1"/>
</dbReference>
<feature type="transmembrane region" description="Helical" evidence="3">
    <location>
        <begin position="187"/>
        <end position="211"/>
    </location>
</feature>
<feature type="transmembrane region" description="Helical" evidence="3">
    <location>
        <begin position="64"/>
        <end position="85"/>
    </location>
</feature>
<gene>
    <name evidence="5" type="ORF">K7G82_11535</name>
</gene>
<evidence type="ECO:0000256" key="1">
    <source>
        <dbReference type="ARBA" id="ARBA00012528"/>
    </source>
</evidence>
<keyword evidence="3" id="KW-0472">Membrane</keyword>
<dbReference type="CDD" id="cd01949">
    <property type="entry name" value="GGDEF"/>
    <property type="match status" value="1"/>
</dbReference>
<dbReference type="InterPro" id="IPR000160">
    <property type="entry name" value="GGDEF_dom"/>
</dbReference>
<dbReference type="SMART" id="SM00267">
    <property type="entry name" value="GGDEF"/>
    <property type="match status" value="1"/>
</dbReference>
<keyword evidence="3" id="KW-1133">Transmembrane helix</keyword>
<dbReference type="InterPro" id="IPR029787">
    <property type="entry name" value="Nucleotide_cyclase"/>
</dbReference>
<feature type="domain" description="GGDEF" evidence="4">
    <location>
        <begin position="252"/>
        <end position="384"/>
    </location>
</feature>
<evidence type="ECO:0000313" key="6">
    <source>
        <dbReference type="Proteomes" id="UP000706039"/>
    </source>
</evidence>
<dbReference type="EC" id="2.7.7.65" evidence="1"/>
<dbReference type="RefSeq" id="WP_222989971.1">
    <property type="nucleotide sequence ID" value="NZ_JAINVV010000004.1"/>
</dbReference>
<feature type="transmembrane region" description="Helical" evidence="3">
    <location>
        <begin position="6"/>
        <end position="27"/>
    </location>
</feature>
<dbReference type="PROSITE" id="PS50887">
    <property type="entry name" value="GGDEF"/>
    <property type="match status" value="1"/>
</dbReference>
<dbReference type="Gene3D" id="3.30.70.270">
    <property type="match status" value="1"/>
</dbReference>